<sequence length="423" mass="46791">MEISWEEALDVDDSDLQSLPILRPCKQQRRRDETKSPTTTDLPLSQTLDSSQSPSQSDNSHPGNFNNECPDEAPPPSRVIPGPAGIVQAAKLLKTRDNGRFLGQEEPMATQEYIRRVVEDPEEDADFKCSPWISAMEFLSGDGMFNSVASAHLGDIKGYLKNGKLDQVVAVVKSCAPNALGDLMVVLKDPTGTVSGTIHHKVLTEGEFEKASFVGSVLVLHKVSVFSPSRSAYYLNITKRNMVKHKGYLLYDLDVHKFKESYVTSADLMMLIIHQQPLSQLPRMAKKHLHEPHGKILEPALGTKKCPFCVKVKWTAFSFVSLTPRRPMVVCRKPTLSTITSDFLAKGGTVALRTRALAPALVFVWSSRADNMPLYLEAGRRTSLEVSLKKPSFQGCVHYAAASSGLRSSIISTPTMKVYLNYQ</sequence>
<comment type="caution">
    <text evidence="1">The sequence shown here is derived from an EMBL/GenBank/DDBJ whole genome shotgun (WGS) entry which is preliminary data.</text>
</comment>
<reference evidence="2" key="1">
    <citation type="journal article" date="2022" name="Mol. Ecol. Resour.">
        <title>The genomes of chicory, endive, great burdock and yacon provide insights into Asteraceae palaeo-polyploidization history and plant inulin production.</title>
        <authorList>
            <person name="Fan W."/>
            <person name="Wang S."/>
            <person name="Wang H."/>
            <person name="Wang A."/>
            <person name="Jiang F."/>
            <person name="Liu H."/>
            <person name="Zhao H."/>
            <person name="Xu D."/>
            <person name="Zhang Y."/>
        </authorList>
    </citation>
    <scope>NUCLEOTIDE SEQUENCE [LARGE SCALE GENOMIC DNA]</scope>
    <source>
        <strain evidence="2">cv. Niubang</strain>
    </source>
</reference>
<proteinExistence type="predicted"/>
<evidence type="ECO:0000313" key="1">
    <source>
        <dbReference type="EMBL" id="KAI3745986.1"/>
    </source>
</evidence>
<dbReference type="Proteomes" id="UP001055879">
    <property type="component" value="Linkage Group LG03"/>
</dbReference>
<gene>
    <name evidence="1" type="ORF">L6452_08401</name>
</gene>
<keyword evidence="2" id="KW-1185">Reference proteome</keyword>
<evidence type="ECO:0000313" key="2">
    <source>
        <dbReference type="Proteomes" id="UP001055879"/>
    </source>
</evidence>
<organism evidence="1 2">
    <name type="scientific">Arctium lappa</name>
    <name type="common">Greater burdock</name>
    <name type="synonym">Lappa major</name>
    <dbReference type="NCBI Taxonomy" id="4217"/>
    <lineage>
        <taxon>Eukaryota</taxon>
        <taxon>Viridiplantae</taxon>
        <taxon>Streptophyta</taxon>
        <taxon>Embryophyta</taxon>
        <taxon>Tracheophyta</taxon>
        <taxon>Spermatophyta</taxon>
        <taxon>Magnoliopsida</taxon>
        <taxon>eudicotyledons</taxon>
        <taxon>Gunneridae</taxon>
        <taxon>Pentapetalae</taxon>
        <taxon>asterids</taxon>
        <taxon>campanulids</taxon>
        <taxon>Asterales</taxon>
        <taxon>Asteraceae</taxon>
        <taxon>Carduoideae</taxon>
        <taxon>Cardueae</taxon>
        <taxon>Arctiinae</taxon>
        <taxon>Arctium</taxon>
    </lineage>
</organism>
<name>A0ACB9DHP1_ARCLA</name>
<accession>A0ACB9DHP1</accession>
<dbReference type="EMBL" id="CM042049">
    <property type="protein sequence ID" value="KAI3745986.1"/>
    <property type="molecule type" value="Genomic_DNA"/>
</dbReference>
<protein>
    <submittedName>
        <fullName evidence="1">Uncharacterized protein</fullName>
    </submittedName>
</protein>
<reference evidence="1 2" key="2">
    <citation type="journal article" date="2022" name="Mol. Ecol. Resour.">
        <title>The genomes of chicory, endive, great burdock and yacon provide insights into Asteraceae paleo-polyploidization history and plant inulin production.</title>
        <authorList>
            <person name="Fan W."/>
            <person name="Wang S."/>
            <person name="Wang H."/>
            <person name="Wang A."/>
            <person name="Jiang F."/>
            <person name="Liu H."/>
            <person name="Zhao H."/>
            <person name="Xu D."/>
            <person name="Zhang Y."/>
        </authorList>
    </citation>
    <scope>NUCLEOTIDE SEQUENCE [LARGE SCALE GENOMIC DNA]</scope>
    <source>
        <strain evidence="2">cv. Niubang</strain>
    </source>
</reference>